<dbReference type="InterPro" id="IPR051826">
    <property type="entry name" value="E3_ubiquitin-ligase_domain"/>
</dbReference>
<dbReference type="OMA" id="NLPCDIN"/>
<evidence type="ECO:0000256" key="2">
    <source>
        <dbReference type="SAM" id="Phobius"/>
    </source>
</evidence>
<feature type="domain" description="RING-type" evidence="4">
    <location>
        <begin position="356"/>
        <end position="401"/>
    </location>
</feature>
<keyword evidence="2" id="KW-1133">Transmembrane helix</keyword>
<evidence type="ECO:0000256" key="1">
    <source>
        <dbReference type="PROSITE-ProRule" id="PRU00175"/>
    </source>
</evidence>
<keyword evidence="2" id="KW-0472">Membrane</keyword>
<dbReference type="PROSITE" id="PS01186">
    <property type="entry name" value="EGF_2"/>
    <property type="match status" value="1"/>
</dbReference>
<organism evidence="5 6">
    <name type="scientific">Paramecium primaurelia</name>
    <dbReference type="NCBI Taxonomy" id="5886"/>
    <lineage>
        <taxon>Eukaryota</taxon>
        <taxon>Sar</taxon>
        <taxon>Alveolata</taxon>
        <taxon>Ciliophora</taxon>
        <taxon>Intramacronucleata</taxon>
        <taxon>Oligohymenophorea</taxon>
        <taxon>Peniculida</taxon>
        <taxon>Parameciidae</taxon>
        <taxon>Paramecium</taxon>
    </lineage>
</organism>
<comment type="caution">
    <text evidence="5">The sequence shown here is derived from an EMBL/GenBank/DDBJ whole genome shotgun (WGS) entry which is preliminary data.</text>
</comment>
<keyword evidence="2" id="KW-0812">Transmembrane</keyword>
<dbReference type="GO" id="GO:0061630">
    <property type="term" value="F:ubiquitin protein ligase activity"/>
    <property type="evidence" value="ECO:0007669"/>
    <property type="project" value="TreeGrafter"/>
</dbReference>
<evidence type="ECO:0000313" key="5">
    <source>
        <dbReference type="EMBL" id="CAD8042813.1"/>
    </source>
</evidence>
<dbReference type="InterPro" id="IPR001841">
    <property type="entry name" value="Znf_RING"/>
</dbReference>
<proteinExistence type="predicted"/>
<dbReference type="InterPro" id="IPR000742">
    <property type="entry name" value="EGF"/>
</dbReference>
<dbReference type="GO" id="GO:0006511">
    <property type="term" value="P:ubiquitin-dependent protein catabolic process"/>
    <property type="evidence" value="ECO:0007669"/>
    <property type="project" value="TreeGrafter"/>
</dbReference>
<keyword evidence="1" id="KW-0479">Metal-binding</keyword>
<protein>
    <recommendedName>
        <fullName evidence="4">RING-type domain-containing protein</fullName>
    </recommendedName>
</protein>
<dbReference type="PROSITE" id="PS50089">
    <property type="entry name" value="ZF_RING_2"/>
    <property type="match status" value="1"/>
</dbReference>
<accession>A0A8S1JLH5</accession>
<dbReference type="SMART" id="SM00184">
    <property type="entry name" value="RING"/>
    <property type="match status" value="1"/>
</dbReference>
<keyword evidence="1" id="KW-0863">Zinc-finger</keyword>
<gene>
    <name evidence="5" type="ORF">PPRIM_AZ9-3.1.T0040027</name>
</gene>
<dbReference type="Pfam" id="PF13639">
    <property type="entry name" value="zf-RING_2"/>
    <property type="match status" value="1"/>
</dbReference>
<evidence type="ECO:0000259" key="4">
    <source>
        <dbReference type="PROSITE" id="PS50089"/>
    </source>
</evidence>
<feature type="transmembrane region" description="Helical" evidence="2">
    <location>
        <begin position="304"/>
        <end position="329"/>
    </location>
</feature>
<feature type="chain" id="PRO_5035733000" description="RING-type domain-containing protein" evidence="3">
    <location>
        <begin position="17"/>
        <end position="405"/>
    </location>
</feature>
<dbReference type="AlphaFoldDB" id="A0A8S1JLH5"/>
<dbReference type="PANTHER" id="PTHR22765">
    <property type="entry name" value="RING FINGER AND PROTEASE ASSOCIATED DOMAIN-CONTAINING"/>
    <property type="match status" value="1"/>
</dbReference>
<feature type="signal peptide" evidence="3">
    <location>
        <begin position="1"/>
        <end position="16"/>
    </location>
</feature>
<dbReference type="Proteomes" id="UP000688137">
    <property type="component" value="Unassembled WGS sequence"/>
</dbReference>
<dbReference type="GO" id="GO:0008270">
    <property type="term" value="F:zinc ion binding"/>
    <property type="evidence" value="ECO:0007669"/>
    <property type="project" value="UniProtKB-KW"/>
</dbReference>
<name>A0A8S1JLH5_PARPR</name>
<keyword evidence="6" id="KW-1185">Reference proteome</keyword>
<evidence type="ECO:0000313" key="6">
    <source>
        <dbReference type="Proteomes" id="UP000688137"/>
    </source>
</evidence>
<reference evidence="5" key="1">
    <citation type="submission" date="2021-01" db="EMBL/GenBank/DDBJ databases">
        <authorList>
            <consortium name="Genoscope - CEA"/>
            <person name="William W."/>
        </authorList>
    </citation>
    <scope>NUCLEOTIDE SEQUENCE</scope>
</reference>
<dbReference type="EMBL" id="CAJJDM010000001">
    <property type="protein sequence ID" value="CAD8042813.1"/>
    <property type="molecule type" value="Genomic_DNA"/>
</dbReference>
<keyword evidence="3" id="KW-0732">Signal</keyword>
<dbReference type="PANTHER" id="PTHR22765:SF411">
    <property type="entry name" value="OS02G0248440 PROTEIN"/>
    <property type="match status" value="1"/>
</dbReference>
<keyword evidence="1" id="KW-0862">Zinc</keyword>
<evidence type="ECO:0000256" key="3">
    <source>
        <dbReference type="SAM" id="SignalP"/>
    </source>
</evidence>
<sequence length="405" mass="48049">MIRFLIVIFHFQSIITLQILEIDVRQSVMKFNFTQKKLNQTFQLIIQKEETSRYLLIELFVKNQSKSSPNLMLLQSYGQAPFYDLHSTKKRIICDNYDINGQQQSKKYHYLQLNLDQNRDLQIYLTILTNKTKNYYLQFTSSDIIQCPNNCNKNGQCIHGQCQCKKGFLDDDCSQTAKLFLPFKMQNIQISNQQYIYTMLNTTSNYSLSLAFESTNINKSKINIQMLVSQRYNLPCDINNNYNHTVQDQKRVEIKLLQESYLENNFSQQSHQNLLIIKLSSEEDINYKIQLDFQIHYRQDKEEIGTIILITTLTLIIIFSLILIFWYCFKKQKGNSSNNQQFKIPVLIDLDLNPQCSICLEDFIKTEEQLQQQVKTDCLHIFHKECLNHWRKHRNICPICRKSFI</sequence>